<evidence type="ECO:0000313" key="5">
    <source>
        <dbReference type="Proteomes" id="UP000095003"/>
    </source>
</evidence>
<feature type="compositionally biased region" description="Low complexity" evidence="2">
    <location>
        <begin position="743"/>
        <end position="754"/>
    </location>
</feature>
<organism evidence="4 5">
    <name type="scientific">Eisenbergiella tayi</name>
    <dbReference type="NCBI Taxonomy" id="1432052"/>
    <lineage>
        <taxon>Bacteria</taxon>
        <taxon>Bacillati</taxon>
        <taxon>Bacillota</taxon>
        <taxon>Clostridia</taxon>
        <taxon>Lachnospirales</taxon>
        <taxon>Lachnospiraceae</taxon>
        <taxon>Eisenbergiella</taxon>
    </lineage>
</organism>
<evidence type="ECO:0000256" key="1">
    <source>
        <dbReference type="SAM" id="Coils"/>
    </source>
</evidence>
<sequence length="787" mass="86519">MEKKEKKLLAGIVLFLFLIAVIIGFLLINKKHSSPDISGLIAESLAEADFDFFNQDKSKTQTAANTAASVLYELSTQKAAKEEMTEAVSQALFKSGLGLSQKEADTLAEWIVDFYLQEIEDTDTGSSKSINSSTTNQETILAEQIKQDLTTISEYLTQLDKTVNHNKEEILNLTTGQANEFGQLSSYLQSLQKTINSLQSQFAAYETNYNEEQNVTLAEIENIKVQIDSVQENLEEIQKQAGSSETNITRHIDSGINSLLTNLDHVHSDISSTQDEIKDILSTMDTADTSRMAEIIARFIDINNKLVEINSAMDTAHNEIKVLIGSLQETVQSTGESNKQELLSTLTAINNSFSDQSTENYTQLVNSLQTQTEGIQNWFHSLDESVMKNFENLSNTVSTFEQSTFTNMEGLVNNFNQSFTKLSASVDSINQVTANNKDAILNKISELEINTSSGLEKVETELQSVFQRASDGKKLLASALLAKNVSAEEDATFRELYEAILSIDQQIVIGVEQVPGSISYEYHYHTGDPENGSGCYTKKLYHQHGPECYSKATCTVTVHTNGGFFSEGDDWCPCHGNVHRIKQNVIRRHSSCGAADNYGQISFTEHHGPGTDGFKGYDSSTHSYDRLSCGKTNATFVGWDVGCGMVDGQIIAAHIIYDQSAVPTALDSGRPKPENYIPKIYDDYIISGNTGHSGQHKPEEEASSETETSDENESFPETEDTSSPEVETPAETENTDGTESLMETENVSETETNTGQNSSSVPEAEDAEADDNSGSVIEAETTMSETE</sequence>
<evidence type="ECO:0000256" key="3">
    <source>
        <dbReference type="SAM" id="Phobius"/>
    </source>
</evidence>
<feature type="region of interest" description="Disordered" evidence="2">
    <location>
        <begin position="687"/>
        <end position="787"/>
    </location>
</feature>
<evidence type="ECO:0000313" key="4">
    <source>
        <dbReference type="EMBL" id="ODM13773.1"/>
    </source>
</evidence>
<feature type="coiled-coil region" evidence="1">
    <location>
        <begin position="188"/>
        <end position="247"/>
    </location>
</feature>
<proteinExistence type="predicted"/>
<feature type="compositionally biased region" description="Acidic residues" evidence="2">
    <location>
        <begin position="701"/>
        <end position="736"/>
    </location>
</feature>
<dbReference type="Gene3D" id="1.10.287.1490">
    <property type="match status" value="1"/>
</dbReference>
<gene>
    <name evidence="4" type="ORF">BEH84_01492</name>
</gene>
<dbReference type="Proteomes" id="UP000095003">
    <property type="component" value="Unassembled WGS sequence"/>
</dbReference>
<keyword evidence="1" id="KW-0175">Coiled coil</keyword>
<comment type="caution">
    <text evidence="4">The sequence shown here is derived from an EMBL/GenBank/DDBJ whole genome shotgun (WGS) entry which is preliminary data.</text>
</comment>
<dbReference type="RefSeq" id="WP_069156259.1">
    <property type="nucleotide sequence ID" value="NZ_DAWDRA010000024.1"/>
</dbReference>
<reference evidence="4 5" key="1">
    <citation type="submission" date="2016-07" db="EMBL/GenBank/DDBJ databases">
        <title>Characterization of isolates of Eisenbergiella tayi derived from blood cultures, using whole genome sequencing.</title>
        <authorList>
            <person name="Burdz T."/>
            <person name="Wiebe D."/>
            <person name="Huynh C."/>
            <person name="Bernard K."/>
        </authorList>
    </citation>
    <scope>NUCLEOTIDE SEQUENCE [LARGE SCALE GENOMIC DNA]</scope>
    <source>
        <strain evidence="4 5">NML 120489</strain>
    </source>
</reference>
<protein>
    <submittedName>
        <fullName evidence="4">Uncharacterized protein</fullName>
    </submittedName>
</protein>
<name>A0A1E3AYJ7_9FIRM</name>
<evidence type="ECO:0000256" key="2">
    <source>
        <dbReference type="SAM" id="MobiDB-lite"/>
    </source>
</evidence>
<dbReference type="EMBL" id="MCGI01000001">
    <property type="protein sequence ID" value="ODM13773.1"/>
    <property type="molecule type" value="Genomic_DNA"/>
</dbReference>
<keyword evidence="3" id="KW-1133">Transmembrane helix</keyword>
<feature type="transmembrane region" description="Helical" evidence="3">
    <location>
        <begin position="7"/>
        <end position="28"/>
    </location>
</feature>
<accession>A0A1E3AYJ7</accession>
<keyword evidence="3" id="KW-0472">Membrane</keyword>
<keyword evidence="3" id="KW-0812">Transmembrane</keyword>
<dbReference type="AlphaFoldDB" id="A0A1E3AYJ7"/>